<dbReference type="SUPFAM" id="SSF49464">
    <property type="entry name" value="Carboxypeptidase regulatory domain-like"/>
    <property type="match status" value="1"/>
</dbReference>
<keyword evidence="3" id="KW-1185">Reference proteome</keyword>
<dbReference type="EMBL" id="FNAI01000023">
    <property type="protein sequence ID" value="SDF66276.1"/>
    <property type="molecule type" value="Genomic_DNA"/>
</dbReference>
<dbReference type="STRING" id="1391627.SAMN05216464_12349"/>
<dbReference type="Proteomes" id="UP000199072">
    <property type="component" value="Unassembled WGS sequence"/>
</dbReference>
<proteinExistence type="predicted"/>
<organism evidence="2 3">
    <name type="scientific">Mucilaginibacter pineti</name>
    <dbReference type="NCBI Taxonomy" id="1391627"/>
    <lineage>
        <taxon>Bacteria</taxon>
        <taxon>Pseudomonadati</taxon>
        <taxon>Bacteroidota</taxon>
        <taxon>Sphingobacteriia</taxon>
        <taxon>Sphingobacteriales</taxon>
        <taxon>Sphingobacteriaceae</taxon>
        <taxon>Mucilaginibacter</taxon>
    </lineage>
</organism>
<dbReference type="OrthoDB" id="789400at2"/>
<feature type="signal peptide" evidence="1">
    <location>
        <begin position="1"/>
        <end position="21"/>
    </location>
</feature>
<keyword evidence="1" id="KW-0732">Signal</keyword>
<sequence>MRFSLYLLILICLCLSVTASAQEFTLKGVISKKNTPQRVAQVSIKNLNTKAIILSDDLGWFTIKASVGDTLTFSKEDYTPQKVAVLNQSDMPIYLQPMIVLSEVKIAGQSKKQEINAIMNDYRKQGTFYAGKPPVLSFITNPLTGIYELFGATPNRARRFAQFSKGELELAEINRRYNVAFVKQITRIPSDSLAQRFMNYYTPSFEDLKGWNDYDLAKHIQKSYDYYKKSDEKDRLELLNSPTFIKSDTFKLSQPGETLKNNKKH</sequence>
<dbReference type="RefSeq" id="WP_143014275.1">
    <property type="nucleotide sequence ID" value="NZ_FNAI01000023.1"/>
</dbReference>
<feature type="chain" id="PRO_5011483696" description="CarboxypepD_reg-like domain-containing protein" evidence="1">
    <location>
        <begin position="22"/>
        <end position="265"/>
    </location>
</feature>
<accession>A0A1G7MX90</accession>
<evidence type="ECO:0000313" key="2">
    <source>
        <dbReference type="EMBL" id="SDF66276.1"/>
    </source>
</evidence>
<name>A0A1G7MX90_9SPHI</name>
<protein>
    <recommendedName>
        <fullName evidence="4">CarboxypepD_reg-like domain-containing protein</fullName>
    </recommendedName>
</protein>
<evidence type="ECO:0000256" key="1">
    <source>
        <dbReference type="SAM" id="SignalP"/>
    </source>
</evidence>
<gene>
    <name evidence="2" type="ORF">SAMN05216464_12349</name>
</gene>
<evidence type="ECO:0000313" key="3">
    <source>
        <dbReference type="Proteomes" id="UP000199072"/>
    </source>
</evidence>
<reference evidence="2 3" key="1">
    <citation type="submission" date="2016-10" db="EMBL/GenBank/DDBJ databases">
        <authorList>
            <person name="de Groot N.N."/>
        </authorList>
    </citation>
    <scope>NUCLEOTIDE SEQUENCE [LARGE SCALE GENOMIC DNA]</scope>
    <source>
        <strain evidence="2 3">47C3B</strain>
    </source>
</reference>
<dbReference type="InterPro" id="IPR008969">
    <property type="entry name" value="CarboxyPept-like_regulatory"/>
</dbReference>
<dbReference type="AlphaFoldDB" id="A0A1G7MX90"/>
<evidence type="ECO:0008006" key="4">
    <source>
        <dbReference type="Google" id="ProtNLM"/>
    </source>
</evidence>